<dbReference type="InterPro" id="IPR032781">
    <property type="entry name" value="ABC_tran_Xtn"/>
</dbReference>
<keyword evidence="1" id="KW-0547">Nucleotide-binding</keyword>
<dbReference type="AlphaFoldDB" id="A0A5D0JJS8"/>
<evidence type="ECO:0000313" key="5">
    <source>
        <dbReference type="EMBL" id="TYA95681.1"/>
    </source>
</evidence>
<keyword evidence="6" id="KW-1185">Reference proteome</keyword>
<feature type="non-terminal residue" evidence="5">
    <location>
        <position position="155"/>
    </location>
</feature>
<feature type="domain" description="ABC-transporter extension" evidence="4">
    <location>
        <begin position="55"/>
        <end position="136"/>
    </location>
</feature>
<dbReference type="Gene3D" id="3.40.50.300">
    <property type="entry name" value="P-loop containing nucleotide triphosphate hydrolases"/>
    <property type="match status" value="1"/>
</dbReference>
<dbReference type="OrthoDB" id="1521973at2"/>
<evidence type="ECO:0000256" key="1">
    <source>
        <dbReference type="ARBA" id="ARBA00022741"/>
    </source>
</evidence>
<proteinExistence type="predicted"/>
<name>A0A5D0JJS8_9FLAO</name>
<reference evidence="5 6" key="1">
    <citation type="submission" date="2019-08" db="EMBL/GenBank/DDBJ databases">
        <title>Seonamhaeicola sediminis sp. nov., isolated from marine sediment.</title>
        <authorList>
            <person name="Cao W.R."/>
        </authorList>
    </citation>
    <scope>NUCLEOTIDE SEQUENCE [LARGE SCALE GENOMIC DNA]</scope>
    <source>
        <strain evidence="5 6">B011</strain>
    </source>
</reference>
<evidence type="ECO:0000259" key="4">
    <source>
        <dbReference type="Pfam" id="PF12848"/>
    </source>
</evidence>
<dbReference type="Proteomes" id="UP000323930">
    <property type="component" value="Unassembled WGS sequence"/>
</dbReference>
<dbReference type="Pfam" id="PF12848">
    <property type="entry name" value="ABC_tran_Xtn"/>
    <property type="match status" value="1"/>
</dbReference>
<feature type="coiled-coil region" evidence="3">
    <location>
        <begin position="87"/>
        <end position="114"/>
    </location>
</feature>
<dbReference type="PANTHER" id="PTHR42855:SF2">
    <property type="entry name" value="DRUG RESISTANCE ABC TRANSPORTER,ATP-BINDING PROTEIN"/>
    <property type="match status" value="1"/>
</dbReference>
<evidence type="ECO:0000256" key="2">
    <source>
        <dbReference type="ARBA" id="ARBA00022840"/>
    </source>
</evidence>
<dbReference type="InterPro" id="IPR027417">
    <property type="entry name" value="P-loop_NTPase"/>
</dbReference>
<dbReference type="InterPro" id="IPR051309">
    <property type="entry name" value="ABCF_ATPase"/>
</dbReference>
<dbReference type="GO" id="GO:0005524">
    <property type="term" value="F:ATP binding"/>
    <property type="evidence" value="ECO:0007669"/>
    <property type="project" value="UniProtKB-KW"/>
</dbReference>
<comment type="caution">
    <text evidence="5">The sequence shown here is derived from an EMBL/GenBank/DDBJ whole genome shotgun (WGS) entry which is preliminary data.</text>
</comment>
<gene>
    <name evidence="5" type="ORF">FUA24_00545</name>
</gene>
<dbReference type="EMBL" id="VSDQ01000088">
    <property type="protein sequence ID" value="TYA95681.1"/>
    <property type="molecule type" value="Genomic_DNA"/>
</dbReference>
<dbReference type="SUPFAM" id="SSF52540">
    <property type="entry name" value="P-loop containing nucleoside triphosphate hydrolases"/>
    <property type="match status" value="1"/>
</dbReference>
<protein>
    <submittedName>
        <fullName evidence="5">ABC-F family ATP-binding cassette domain-containing protein</fullName>
    </submittedName>
</protein>
<feature type="non-terminal residue" evidence="5">
    <location>
        <position position="1"/>
    </location>
</feature>
<dbReference type="PANTHER" id="PTHR42855">
    <property type="entry name" value="ABC TRANSPORTER ATP-BINDING SUBUNIT"/>
    <property type="match status" value="1"/>
</dbReference>
<sequence>LLLQNNDILLLDEPTNHLDIESIIWLEGFLKSYTGAVVIVSHDKMFLDNVTNRTIEISLGRIYDYPKPYSKYLVLRKELREQQLASQKNQQKQIEQTEKLIEKFRAKASKATMAQSLIKKLDKIDRIEVDEDDNSVMTLNFPVSITPGKVVVEAE</sequence>
<keyword evidence="2 5" id="KW-0067">ATP-binding</keyword>
<organism evidence="5 6">
    <name type="scientific">Seonamhaeicola marinus</name>
    <dbReference type="NCBI Taxonomy" id="1912246"/>
    <lineage>
        <taxon>Bacteria</taxon>
        <taxon>Pseudomonadati</taxon>
        <taxon>Bacteroidota</taxon>
        <taxon>Flavobacteriia</taxon>
        <taxon>Flavobacteriales</taxon>
        <taxon>Flavobacteriaceae</taxon>
    </lineage>
</organism>
<evidence type="ECO:0000256" key="3">
    <source>
        <dbReference type="SAM" id="Coils"/>
    </source>
</evidence>
<evidence type="ECO:0000313" key="6">
    <source>
        <dbReference type="Proteomes" id="UP000323930"/>
    </source>
</evidence>
<accession>A0A5D0JJS8</accession>
<keyword evidence="3" id="KW-0175">Coiled coil</keyword>